<protein>
    <submittedName>
        <fullName evidence="2">Uncharacterized protein</fullName>
    </submittedName>
</protein>
<dbReference type="PANTHER" id="PTHR15361:SF5">
    <property type="entry name" value="C3H1-TYPE DOMAIN-CONTAINING PROTEIN"/>
    <property type="match status" value="1"/>
</dbReference>
<feature type="compositionally biased region" description="Basic and acidic residues" evidence="1">
    <location>
        <begin position="1259"/>
        <end position="1278"/>
    </location>
</feature>
<feature type="compositionally biased region" description="Polar residues" evidence="1">
    <location>
        <begin position="1721"/>
        <end position="1732"/>
    </location>
</feature>
<dbReference type="InterPro" id="IPR052003">
    <property type="entry name" value="HR_DNA-Binding_Protein"/>
</dbReference>
<feature type="compositionally biased region" description="Basic and acidic residues" evidence="1">
    <location>
        <begin position="2044"/>
        <end position="2055"/>
    </location>
</feature>
<feature type="region of interest" description="Disordered" evidence="1">
    <location>
        <begin position="2306"/>
        <end position="2326"/>
    </location>
</feature>
<feature type="region of interest" description="Disordered" evidence="1">
    <location>
        <begin position="1"/>
        <end position="45"/>
    </location>
</feature>
<dbReference type="GO" id="GO:0036297">
    <property type="term" value="P:interstrand cross-link repair"/>
    <property type="evidence" value="ECO:0007669"/>
    <property type="project" value="TreeGrafter"/>
</dbReference>
<proteinExistence type="predicted"/>
<dbReference type="PANTHER" id="PTHR15361">
    <property type="entry name" value="RAD51/NUKS-INTERACTING PROTEIN"/>
    <property type="match status" value="1"/>
</dbReference>
<dbReference type="GO" id="GO:0000724">
    <property type="term" value="P:double-strand break repair via homologous recombination"/>
    <property type="evidence" value="ECO:0007669"/>
    <property type="project" value="TreeGrafter"/>
</dbReference>
<feature type="compositionally biased region" description="Basic and acidic residues" evidence="1">
    <location>
        <begin position="1754"/>
        <end position="1786"/>
    </location>
</feature>
<evidence type="ECO:0000313" key="3">
    <source>
        <dbReference type="Proteomes" id="UP000186817"/>
    </source>
</evidence>
<sequence length="2326" mass="258129">MTSTSESAATDVDAISSSGESSTATDIEGHESDYPSDSYSEGGSDSEYSKCFASSTTSDDGLLDWQAIRRDPVENHRLSAKQKAHVSALGGGMLHAVRSFLNFDLKIMSDCSGADGGLQALKELGIKMDHVSSSESNVKGSPASRCLASNGSVGFEETAVSWRLKLPFYVLENVLGIRRCLEEIVAYQRRHLPGYYHATVLIDAKKLGDDFGCTTGDFAYEAAEGSGRDGEAYRLEMMLYQGFDISVLNVYGMEDKDLRSLAGNVPRHECEISRCCVGRSVFCDESVGPSGKVSGGDEYEMSGRFEVPSARLANLSFNHVFQADEDSSSDEDMFQRNGKSKARMTAALKRKCCKGRCKRNLKPIWKSVCYLVSCFWALSKQGQDGLLWLKVKDMASGECVTTEMCQQDILKVLLDVSLQQDLNGILDPKHLAKKYLPPGKRSDLYHLYMASCVAGQSEVASVKTFYRAFEQSGFSKVLRFRQRPIDIINILRKKLTPMFAKRVEELNIEHVTCVRDWDSELPNAVKLYGAYRRRKRDVDVYRIEFLVVLASVARQLEDKKGEEYADLANWLEKSFPSRYSRGVHYLRQLSGYEGPGSLVEGTGLPVDACLRRIAFGPSLRVMEMVPKEEAKEEEEKGPQPSEAESGVAPMGKVPTTLAGRIEMAFHQVCADGKHIGDVLKSMFPYNFEGNTAFCKVMLTNLAIPAVASKVEPHRAINYIPQDSLHDFWMHPWHIDYSRRCKYGEHGKFPDMCTLRIHFASILNRGFEAFREPLEGINADEITQDEDFAACLASCKYMKGNFTRHERPEMYLFESLALCQRTSEKQSASALDLASVFAEAVRLKRSVLGQKSLRDVLGMCISEYNKAVGRDHKVKQETHKIIYNVLRCPVEMRDLLAQIYGEYRHYNAALTLENLAGDFYVPGTNLGKGEVVEAPMTSREKCISCLSHVSVFLGWTPLQKNAQLSNDMLREMMEMCCLWQWISPSLKRMLGAGPGYDKIVEAWKMGILDRMKLFRLQLRLTCAGHAFWVLKEWASARELADTLAELAADYECEWALDPEMRGVVKAKDVKFEPERLGFVLEAQGDAQQMYLEQGQSKIQNALKQAERSAFELFQKQLMNDQAHFRSLLHWTDVTVRFASMCALQTLHKTGWMQIRSYGDENFPIFNVAPKKRTGVERDYEVKPLDPQLQPWLSSAMTGLQGGVRNGNTELVVYVANLVTQGVVSAPKVSFLVQSLQSGAANMPNSFVGLVFMPNRACDGRTKTKEQKEEEDSLMEKNVNDDGNDADDDNSNKAKVEASSALRDFKYNLQVTLQDPARGLEVRTLNMIFEETTIYGQRNGWHECWLITSTQATTLTRKTIFKRLVIDKVPTVLVFSVTGCFTHIKQFAAVAAALIACFAWQKMRQHLAGTALMKRVLTALDVPKMHSVIVDLFAHDGWIALAVLQLQLENAKSVCAMVAHTDVELKFCKDVIMHSLFSKAKSKQMTINGFPDFAAAMADLSKVHTTEARSDYDYQVTVPVGGCLIVLQALKSKFEASQVVAEEFAKVLEKHDQEFNRDHRAAGPAVGGKNELRLLECVMTDFSMLYDLDEASLWINSDRITNIPSNMEFFGFGSGDFADGATANDVLSDPNGRWFRYCLTGPVKDLLVIVECDRKLPEEVKGLAIWNKVTTLKRLLVDLEDAGELVTIMGHTKTDDELKCNEKIVFIMDPLKSGAKKRKISKVDSQSTESSPSFTVPLFQMNDYEGELQDLNALARDAEGGSGKKKEKREPEKPAMRRLPRFEVKDSNSADGQEQGEEEPEEDDEEEEEEEEAKAGKKKDSGRKKSAAKDKKKKKTDNKKKKSSKKGGRKKAAENDLDSLAGLMQDAENMFAGNTQIELHSSSGSECSEDAVSVEDVKDVAGSGDGRGGGRDDAAPKNAAALPNPAPVLSDGDLIDPTGDSANGNDVAQDMMAGGRQDMVADGRHGTQDTWAHGQDLTQVDVPMECHEQLAMNGEVQDKVEMQDTWADGQDLTQVDVPMECHEQLAMNGEVQDKVEMQVPTLSDRTMGKDGPSDASEKGQVSGCGDTQEDHSSAEKESEPKAAMPPAFENTQYYGDGEADGVGILGCQELRFFQSKGGQLDFAEMDDDETPKKAFRRSPGKPSELPVQEKPQKQKPTAAKSRPKSNAKKPRNSNAKKSPKSGGSPKKAVVSPKSRGSPKKAVVSPKSDGSPKKAKAVVSPKSRCSPKKAVVSPKSGRSPKAKAISPKSGCSLRGKLGMKKMVMKKHKDGKKELKMTRRHIYSRAYHDIYTKKGGAYMAAHMQLCIDDGGEPHVQRFDQSKARHVQSSS</sequence>
<feature type="compositionally biased region" description="Basic and acidic residues" evidence="1">
    <location>
        <begin position="2066"/>
        <end position="2078"/>
    </location>
</feature>
<reference evidence="2 3" key="1">
    <citation type="submission" date="2016-02" db="EMBL/GenBank/DDBJ databases">
        <title>Genome analysis of coral dinoflagellate symbionts highlights evolutionary adaptations to a symbiotic lifestyle.</title>
        <authorList>
            <person name="Aranda M."/>
            <person name="Li Y."/>
            <person name="Liew Y.J."/>
            <person name="Baumgarten S."/>
            <person name="Simakov O."/>
            <person name="Wilson M."/>
            <person name="Piel J."/>
            <person name="Ashoor H."/>
            <person name="Bougouffa S."/>
            <person name="Bajic V.B."/>
            <person name="Ryu T."/>
            <person name="Ravasi T."/>
            <person name="Bayer T."/>
            <person name="Micklem G."/>
            <person name="Kim H."/>
            <person name="Bhak J."/>
            <person name="Lajeunesse T.C."/>
            <person name="Voolstra C.R."/>
        </authorList>
    </citation>
    <scope>NUCLEOTIDE SEQUENCE [LARGE SCALE GENOMIC DNA]</scope>
    <source>
        <strain evidence="2 3">CCMP2467</strain>
    </source>
</reference>
<evidence type="ECO:0000313" key="2">
    <source>
        <dbReference type="EMBL" id="OLP75981.1"/>
    </source>
</evidence>
<feature type="compositionally biased region" description="Polar residues" evidence="1">
    <location>
        <begin position="1872"/>
        <end position="1884"/>
    </location>
</feature>
<feature type="region of interest" description="Disordered" evidence="1">
    <location>
        <begin position="627"/>
        <end position="651"/>
    </location>
</feature>
<feature type="region of interest" description="Disordered" evidence="1">
    <location>
        <begin position="2119"/>
        <end position="2251"/>
    </location>
</feature>
<feature type="compositionally biased region" description="Low complexity" evidence="1">
    <location>
        <begin position="2170"/>
        <end position="2186"/>
    </location>
</feature>
<feature type="compositionally biased region" description="Basic and acidic residues" evidence="1">
    <location>
        <begin position="627"/>
        <end position="637"/>
    </location>
</feature>
<feature type="compositionally biased region" description="Low complexity" evidence="1">
    <location>
        <begin position="35"/>
        <end position="45"/>
    </location>
</feature>
<gene>
    <name evidence="2" type="ORF">AK812_SmicGene44142</name>
</gene>
<name>A0A1Q9BZ77_SYMMI</name>
<dbReference type="EMBL" id="LSRX01002182">
    <property type="protein sequence ID" value="OLP75981.1"/>
    <property type="molecule type" value="Genomic_DNA"/>
</dbReference>
<feature type="compositionally biased region" description="Basic residues" evidence="1">
    <location>
        <begin position="1818"/>
        <end position="1848"/>
    </location>
</feature>
<feature type="region of interest" description="Disordered" evidence="1">
    <location>
        <begin position="1715"/>
        <end position="1734"/>
    </location>
</feature>
<accession>A0A1Q9BZ77</accession>
<keyword evidence="3" id="KW-1185">Reference proteome</keyword>
<organism evidence="2 3">
    <name type="scientific">Symbiodinium microadriaticum</name>
    <name type="common">Dinoflagellate</name>
    <name type="synonym">Zooxanthella microadriatica</name>
    <dbReference type="NCBI Taxonomy" id="2951"/>
    <lineage>
        <taxon>Eukaryota</taxon>
        <taxon>Sar</taxon>
        <taxon>Alveolata</taxon>
        <taxon>Dinophyceae</taxon>
        <taxon>Suessiales</taxon>
        <taxon>Symbiodiniaceae</taxon>
        <taxon>Symbiodinium</taxon>
    </lineage>
</organism>
<dbReference type="GO" id="GO:0003697">
    <property type="term" value="F:single-stranded DNA binding"/>
    <property type="evidence" value="ECO:0007669"/>
    <property type="project" value="TreeGrafter"/>
</dbReference>
<feature type="compositionally biased region" description="Polar residues" evidence="1">
    <location>
        <begin position="15"/>
        <end position="25"/>
    </location>
</feature>
<feature type="compositionally biased region" description="Basic residues" evidence="1">
    <location>
        <begin position="2159"/>
        <end position="2169"/>
    </location>
</feature>
<feature type="region of interest" description="Disordered" evidence="1">
    <location>
        <begin position="1754"/>
        <end position="1859"/>
    </location>
</feature>
<dbReference type="OrthoDB" id="436292at2759"/>
<feature type="compositionally biased region" description="Acidic residues" evidence="1">
    <location>
        <begin position="1792"/>
        <end position="1810"/>
    </location>
</feature>
<feature type="region of interest" description="Disordered" evidence="1">
    <location>
        <begin position="1259"/>
        <end position="1291"/>
    </location>
</feature>
<feature type="region of interest" description="Disordered" evidence="1">
    <location>
        <begin position="1872"/>
        <end position="1947"/>
    </location>
</feature>
<feature type="compositionally biased region" description="Basic and acidic residues" evidence="1">
    <location>
        <begin position="2307"/>
        <end position="2318"/>
    </location>
</feature>
<evidence type="ECO:0000256" key="1">
    <source>
        <dbReference type="SAM" id="MobiDB-lite"/>
    </source>
</evidence>
<feature type="region of interest" description="Disordered" evidence="1">
    <location>
        <begin position="2041"/>
        <end position="2098"/>
    </location>
</feature>
<comment type="caution">
    <text evidence="2">The sequence shown here is derived from an EMBL/GenBank/DDBJ whole genome shotgun (WGS) entry which is preliminary data.</text>
</comment>
<dbReference type="GO" id="GO:0003690">
    <property type="term" value="F:double-stranded DNA binding"/>
    <property type="evidence" value="ECO:0007669"/>
    <property type="project" value="TreeGrafter"/>
</dbReference>
<dbReference type="Proteomes" id="UP000186817">
    <property type="component" value="Unassembled WGS sequence"/>
</dbReference>